<dbReference type="PANTHER" id="PTHR46624:SF3">
    <property type="entry name" value="ZINC FINGER FYVE DOMAIN-CONTAINING PROTEIN 1"/>
    <property type="match status" value="1"/>
</dbReference>
<dbReference type="CDD" id="cd19819">
    <property type="entry name" value="Bbox1_ZFYVE1_rpt1"/>
    <property type="match status" value="1"/>
</dbReference>
<dbReference type="InterPro" id="IPR047856">
    <property type="entry name" value="ZFYVE1_first_BBox1"/>
</dbReference>
<accession>A0ABQ9V4Z0</accession>
<comment type="caution">
    <text evidence="1">The sequence shown here is derived from an EMBL/GenBank/DDBJ whole genome shotgun (WGS) entry which is preliminary data.</text>
</comment>
<evidence type="ECO:0000313" key="2">
    <source>
        <dbReference type="Proteomes" id="UP001266305"/>
    </source>
</evidence>
<dbReference type="InterPro" id="IPR042427">
    <property type="entry name" value="ZFYV1"/>
</dbReference>
<sequence length="208" mass="23526">MSAQTSSVEKGLNPGLTCQESYACSGTDEAIFECDECCSLQCLRCEEELHRQERLRNHERIRLKPGHVPYCDLCKGLNGHSPGVRQRAIVRCQTCKINLCLECQKRTHSGGNKRRHPVTVYNVSNLQESLEAEAMDEESKRQKMTEKVVSFLLVDENEEIQNCTYPGKHTLTVGPIGVLEKPIELWKSDPDPIPRPLSAIMSSLWIML</sequence>
<gene>
    <name evidence="1" type="primary">ZFYVE1_5</name>
    <name evidence="1" type="ORF">P7K49_018282</name>
</gene>
<protein>
    <submittedName>
        <fullName evidence="1">Zinc finger FYVE domain-containing protein 1</fullName>
    </submittedName>
</protein>
<keyword evidence="2" id="KW-1185">Reference proteome</keyword>
<organism evidence="1 2">
    <name type="scientific">Saguinus oedipus</name>
    <name type="common">Cotton-top tamarin</name>
    <name type="synonym">Oedipomidas oedipus</name>
    <dbReference type="NCBI Taxonomy" id="9490"/>
    <lineage>
        <taxon>Eukaryota</taxon>
        <taxon>Metazoa</taxon>
        <taxon>Chordata</taxon>
        <taxon>Craniata</taxon>
        <taxon>Vertebrata</taxon>
        <taxon>Euteleostomi</taxon>
        <taxon>Mammalia</taxon>
        <taxon>Eutheria</taxon>
        <taxon>Euarchontoglires</taxon>
        <taxon>Primates</taxon>
        <taxon>Haplorrhini</taxon>
        <taxon>Platyrrhini</taxon>
        <taxon>Cebidae</taxon>
        <taxon>Callitrichinae</taxon>
        <taxon>Saguinus</taxon>
    </lineage>
</organism>
<reference evidence="1 2" key="1">
    <citation type="submission" date="2023-05" db="EMBL/GenBank/DDBJ databases">
        <title>B98-5 Cell Line De Novo Hybrid Assembly: An Optical Mapping Approach.</title>
        <authorList>
            <person name="Kananen K."/>
            <person name="Auerbach J.A."/>
            <person name="Kautto E."/>
            <person name="Blachly J.S."/>
        </authorList>
    </citation>
    <scope>NUCLEOTIDE SEQUENCE [LARGE SCALE GENOMIC DNA]</scope>
    <source>
        <strain evidence="1">B95-8</strain>
        <tissue evidence="1">Cell line</tissue>
    </source>
</reference>
<dbReference type="CDD" id="cd19820">
    <property type="entry name" value="Bbox1_ZFYVE1_rpt2"/>
    <property type="match status" value="1"/>
</dbReference>
<dbReference type="InterPro" id="IPR047855">
    <property type="entry name" value="ZFYVE1_second_BBox1"/>
</dbReference>
<dbReference type="EMBL" id="JASSZA010000008">
    <property type="protein sequence ID" value="KAK2104426.1"/>
    <property type="molecule type" value="Genomic_DNA"/>
</dbReference>
<dbReference type="Proteomes" id="UP001266305">
    <property type="component" value="Unassembled WGS sequence"/>
</dbReference>
<dbReference type="Pfam" id="PF22586">
    <property type="entry name" value="ANCHR-like_BBOX"/>
    <property type="match status" value="1"/>
</dbReference>
<name>A0ABQ9V4Z0_SAGOE</name>
<dbReference type="PANTHER" id="PTHR46624">
    <property type="entry name" value="AGAP002036-PA"/>
    <property type="match status" value="1"/>
</dbReference>
<proteinExistence type="predicted"/>
<evidence type="ECO:0000313" key="1">
    <source>
        <dbReference type="EMBL" id="KAK2104426.1"/>
    </source>
</evidence>